<dbReference type="InterPro" id="IPR024618">
    <property type="entry name" value="DUF3857"/>
</dbReference>
<protein>
    <submittedName>
        <fullName evidence="2">DUF3857 domain-containing protein</fullName>
    </submittedName>
</protein>
<evidence type="ECO:0000313" key="2">
    <source>
        <dbReference type="EMBL" id="MET1254882.1"/>
    </source>
</evidence>
<dbReference type="RefSeq" id="WP_353874497.1">
    <property type="nucleotide sequence ID" value="NZ_JBEVCJ010000006.1"/>
</dbReference>
<dbReference type="Gene3D" id="3.10.620.30">
    <property type="match status" value="1"/>
</dbReference>
<feature type="domain" description="DUF3857" evidence="1">
    <location>
        <begin position="86"/>
        <end position="246"/>
    </location>
</feature>
<gene>
    <name evidence="2" type="ORF">ABVT43_07085</name>
</gene>
<dbReference type="InterPro" id="IPR038765">
    <property type="entry name" value="Papain-like_cys_pep_sf"/>
</dbReference>
<keyword evidence="3" id="KW-1185">Reference proteome</keyword>
<dbReference type="EMBL" id="JBEVCJ010000006">
    <property type="protein sequence ID" value="MET1254882.1"/>
    <property type="molecule type" value="Genomic_DNA"/>
</dbReference>
<dbReference type="SUPFAM" id="SSF54001">
    <property type="entry name" value="Cysteine proteinases"/>
    <property type="match status" value="1"/>
</dbReference>
<proteinExistence type="predicted"/>
<name>A0ABV2BSH2_9GAMM</name>
<evidence type="ECO:0000313" key="3">
    <source>
        <dbReference type="Proteomes" id="UP001548189"/>
    </source>
</evidence>
<comment type="caution">
    <text evidence="2">The sequence shown here is derived from an EMBL/GenBank/DDBJ whole genome shotgun (WGS) entry which is preliminary data.</text>
</comment>
<dbReference type="Proteomes" id="UP001548189">
    <property type="component" value="Unassembled WGS sequence"/>
</dbReference>
<evidence type="ECO:0000259" key="1">
    <source>
        <dbReference type="Pfam" id="PF12969"/>
    </source>
</evidence>
<accession>A0ABV2BSH2</accession>
<dbReference type="Gene3D" id="2.60.40.3140">
    <property type="match status" value="1"/>
</dbReference>
<organism evidence="2 3">
    <name type="scientific">Aliikangiella maris</name>
    <dbReference type="NCBI Taxonomy" id="3162458"/>
    <lineage>
        <taxon>Bacteria</taxon>
        <taxon>Pseudomonadati</taxon>
        <taxon>Pseudomonadota</taxon>
        <taxon>Gammaproteobacteria</taxon>
        <taxon>Oceanospirillales</taxon>
        <taxon>Pleioneaceae</taxon>
        <taxon>Aliikangiella</taxon>
    </lineage>
</organism>
<dbReference type="Pfam" id="PF12969">
    <property type="entry name" value="DUF3857"/>
    <property type="match status" value="1"/>
</dbReference>
<sequence length="681" mass="79223">MMKEIRFLIPSIFIILFSITSLYSTTSRAFAENDLPEVHINPEPDWINQTLTQADYQPNVAKTNDDFSVRYILIEQQTNAIDKDIVNYHRIIMQPINEKGLEKVSEITFDFNPLFEELSVHKIEVKRDNKSYSKLIPDQIKVFKNESELKNRLYLNDARALIILNDIRVGDIIEYSFSRKGRNPVLGEKLFGQFYADWGVPVEAIRLRLLTDKKTQLQFRTQYPATKKVEQNTREYSWSFNNVNPVKNEDLYPSWFSPYSIIEYSEYQSWREVNQWALTLYPPQSVPAKLQQKISQWKKEYPTTEAQIAVALKFVQDEIRYFGIEVGENTHKPHTPEEVFERRYGDCKDKTTLLIAILAELGVTAHPALVSSYQGKILDQQLPSPLPFNHVIAHLKFNKRDYWLDSTVSHQRGGLNNIGFINYHHALIVAEGQKSLAKVNANDSPIPQVYLEETYHLSEDKEAVFLNVKTAYEGIKADNIRYQIATESIQSLSERYLNFYSRQFDKISLLENIQVIDDEKSNLLTTIEKYKILDFGRKQSGKLYSDYYATGIVEHLVTPTIIQREHPFAVSHGFQFRQKQIIELPDNDIVDYSKENITKDIDYFSFSKQIDKQENRITITYDYRPLIPTISAKETGDYLSSVKDLKEALSFYLVTKNNASSTVQSQQERLKNLARKLINKE</sequence>
<reference evidence="2 3" key="1">
    <citation type="submission" date="2024-06" db="EMBL/GenBank/DDBJ databases">
        <authorList>
            <person name="Li F."/>
        </authorList>
    </citation>
    <scope>NUCLEOTIDE SEQUENCE [LARGE SCALE GENOMIC DNA]</scope>
    <source>
        <strain evidence="2 3">GXAS 311</strain>
    </source>
</reference>